<sequence>MNNNSDTTQWLRASLVNQKLPGAILTTGGLTNVFVVVTIVVSDSRWIPVRGLKNEPLDLRLKRFWDDMPQQRGDKT</sequence>
<accession>A0A4C1T952</accession>
<proteinExistence type="predicted"/>
<feature type="transmembrane region" description="Helical" evidence="1">
    <location>
        <begin position="20"/>
        <end position="41"/>
    </location>
</feature>
<evidence type="ECO:0000313" key="2">
    <source>
        <dbReference type="EMBL" id="GBP10664.1"/>
    </source>
</evidence>
<comment type="caution">
    <text evidence="2">The sequence shown here is derived from an EMBL/GenBank/DDBJ whole genome shotgun (WGS) entry which is preliminary data.</text>
</comment>
<dbReference type="AlphaFoldDB" id="A0A4C1T952"/>
<keyword evidence="1" id="KW-0812">Transmembrane</keyword>
<protein>
    <submittedName>
        <fullName evidence="2">Uncharacterized protein</fullName>
    </submittedName>
</protein>
<gene>
    <name evidence="2" type="ORF">EVAR_6233_1</name>
</gene>
<organism evidence="2 3">
    <name type="scientific">Eumeta variegata</name>
    <name type="common">Bagworm moth</name>
    <name type="synonym">Eumeta japonica</name>
    <dbReference type="NCBI Taxonomy" id="151549"/>
    <lineage>
        <taxon>Eukaryota</taxon>
        <taxon>Metazoa</taxon>
        <taxon>Ecdysozoa</taxon>
        <taxon>Arthropoda</taxon>
        <taxon>Hexapoda</taxon>
        <taxon>Insecta</taxon>
        <taxon>Pterygota</taxon>
        <taxon>Neoptera</taxon>
        <taxon>Endopterygota</taxon>
        <taxon>Lepidoptera</taxon>
        <taxon>Glossata</taxon>
        <taxon>Ditrysia</taxon>
        <taxon>Tineoidea</taxon>
        <taxon>Psychidae</taxon>
        <taxon>Oiketicinae</taxon>
        <taxon>Eumeta</taxon>
    </lineage>
</organism>
<dbReference type="EMBL" id="BGZK01000042">
    <property type="protein sequence ID" value="GBP10664.1"/>
    <property type="molecule type" value="Genomic_DNA"/>
</dbReference>
<keyword evidence="3" id="KW-1185">Reference proteome</keyword>
<dbReference type="Proteomes" id="UP000299102">
    <property type="component" value="Unassembled WGS sequence"/>
</dbReference>
<evidence type="ECO:0000313" key="3">
    <source>
        <dbReference type="Proteomes" id="UP000299102"/>
    </source>
</evidence>
<name>A0A4C1T952_EUMVA</name>
<keyword evidence="1" id="KW-1133">Transmembrane helix</keyword>
<reference evidence="2 3" key="1">
    <citation type="journal article" date="2019" name="Commun. Biol.">
        <title>The bagworm genome reveals a unique fibroin gene that provides high tensile strength.</title>
        <authorList>
            <person name="Kono N."/>
            <person name="Nakamura H."/>
            <person name="Ohtoshi R."/>
            <person name="Tomita M."/>
            <person name="Numata K."/>
            <person name="Arakawa K."/>
        </authorList>
    </citation>
    <scope>NUCLEOTIDE SEQUENCE [LARGE SCALE GENOMIC DNA]</scope>
</reference>
<keyword evidence="1" id="KW-0472">Membrane</keyword>
<evidence type="ECO:0000256" key="1">
    <source>
        <dbReference type="SAM" id="Phobius"/>
    </source>
</evidence>